<feature type="chain" id="PRO_5031238850" evidence="1">
    <location>
        <begin position="23"/>
        <end position="142"/>
    </location>
</feature>
<proteinExistence type="predicted"/>
<organism evidence="2 3">
    <name type="scientific">Stenotrophomonas tumulicola</name>
    <dbReference type="NCBI Taxonomy" id="1685415"/>
    <lineage>
        <taxon>Bacteria</taxon>
        <taxon>Pseudomonadati</taxon>
        <taxon>Pseudomonadota</taxon>
        <taxon>Gammaproteobacteria</taxon>
        <taxon>Lysobacterales</taxon>
        <taxon>Lysobacteraceae</taxon>
        <taxon>Stenotrophomonas</taxon>
    </lineage>
</organism>
<comment type="caution">
    <text evidence="2">The sequence shown here is derived from an EMBL/GenBank/DDBJ whole genome shotgun (WGS) entry which is preliminary data.</text>
</comment>
<feature type="signal peptide" evidence="1">
    <location>
        <begin position="1"/>
        <end position="22"/>
    </location>
</feature>
<accession>A0A7W3IIF0</accession>
<evidence type="ECO:0000313" key="3">
    <source>
        <dbReference type="Proteomes" id="UP000547058"/>
    </source>
</evidence>
<evidence type="ECO:0000313" key="2">
    <source>
        <dbReference type="EMBL" id="MBA8683048.1"/>
    </source>
</evidence>
<keyword evidence="1" id="KW-0732">Signal</keyword>
<dbReference type="RefSeq" id="WP_182340176.1">
    <property type="nucleotide sequence ID" value="NZ_JACGXS010000008.1"/>
</dbReference>
<evidence type="ECO:0000256" key="1">
    <source>
        <dbReference type="SAM" id="SignalP"/>
    </source>
</evidence>
<keyword evidence="3" id="KW-1185">Reference proteome</keyword>
<dbReference type="EMBL" id="JACGXS010000008">
    <property type="protein sequence ID" value="MBA8683048.1"/>
    <property type="molecule type" value="Genomic_DNA"/>
</dbReference>
<name>A0A7W3IIF0_9GAMM</name>
<reference evidence="2 3" key="1">
    <citation type="submission" date="2020-08" db="EMBL/GenBank/DDBJ databases">
        <title>Stenotrophomonas tumulicola JCM 30961.</title>
        <authorList>
            <person name="Deng Y."/>
        </authorList>
    </citation>
    <scope>NUCLEOTIDE SEQUENCE [LARGE SCALE GENOMIC DNA]</scope>
    <source>
        <strain evidence="2 3">JCM 30961</strain>
    </source>
</reference>
<protein>
    <submittedName>
        <fullName evidence="2">Uncharacterized protein</fullName>
    </submittedName>
</protein>
<dbReference type="Proteomes" id="UP000547058">
    <property type="component" value="Unassembled WGS sequence"/>
</dbReference>
<gene>
    <name evidence="2" type="ORF">H4O11_14705</name>
</gene>
<sequence>MRQWIRFLLLSGLLLVSAASLAGDISRKQRKQLEDIQTAYASTIRWGSMEDALAYLDPEQRKADPLSEFELRRYSQLRVSSYRERSTAALPNGIVERRVEVGVININTQAERTVGVIERWRWDPDTKRWWQTNGLPDLWQGQ</sequence>
<dbReference type="AlphaFoldDB" id="A0A7W3IIF0"/>